<dbReference type="AlphaFoldDB" id="A0A1V2UH28"/>
<feature type="coiled-coil region" evidence="1">
    <location>
        <begin position="43"/>
        <end position="70"/>
    </location>
</feature>
<evidence type="ECO:0000313" key="2">
    <source>
        <dbReference type="EMBL" id="ONN42663.1"/>
    </source>
</evidence>
<name>A0A1V2UH28_ENTMU</name>
<organism evidence="2 3">
    <name type="scientific">Enterococcus mundtii</name>
    <dbReference type="NCBI Taxonomy" id="53346"/>
    <lineage>
        <taxon>Bacteria</taxon>
        <taxon>Bacillati</taxon>
        <taxon>Bacillota</taxon>
        <taxon>Bacilli</taxon>
        <taxon>Lactobacillales</taxon>
        <taxon>Enterococcaceae</taxon>
        <taxon>Enterococcus</taxon>
    </lineage>
</organism>
<proteinExistence type="predicted"/>
<gene>
    <name evidence="2" type="ORF">BTN92_10365</name>
</gene>
<sequence length="73" mass="8593">MEKSDGKVVVDVYANHEEDCFENSLLKILGGIDNNLRTLIDEIREDKEMKREARSTIDELQSRMENFKNNYQI</sequence>
<dbReference type="Proteomes" id="UP000189299">
    <property type="component" value="Unassembled WGS sequence"/>
</dbReference>
<evidence type="ECO:0000256" key="1">
    <source>
        <dbReference type="SAM" id="Coils"/>
    </source>
</evidence>
<evidence type="ECO:0000313" key="3">
    <source>
        <dbReference type="Proteomes" id="UP000189299"/>
    </source>
</evidence>
<accession>A0A1V2UH28</accession>
<dbReference type="RefSeq" id="WP_077151688.1">
    <property type="nucleotide sequence ID" value="NZ_CABMMO010000009.1"/>
</dbReference>
<dbReference type="EMBL" id="MSTR01000009">
    <property type="protein sequence ID" value="ONN42663.1"/>
    <property type="molecule type" value="Genomic_DNA"/>
</dbReference>
<protein>
    <submittedName>
        <fullName evidence="2">Uncharacterized protein</fullName>
    </submittedName>
</protein>
<keyword evidence="1" id="KW-0175">Coiled coil</keyword>
<reference evidence="2 3" key="1">
    <citation type="submission" date="2016-12" db="EMBL/GenBank/DDBJ databases">
        <authorList>
            <person name="Song W.-J."/>
            <person name="Kurnit D.M."/>
        </authorList>
    </citation>
    <scope>NUCLEOTIDE SEQUENCE [LARGE SCALE GENOMIC DNA]</scope>
    <source>
        <strain evidence="2 3">CGB1038-1_S1</strain>
    </source>
</reference>
<comment type="caution">
    <text evidence="2">The sequence shown here is derived from an EMBL/GenBank/DDBJ whole genome shotgun (WGS) entry which is preliminary data.</text>
</comment>